<sequence>MEAVRKSLRDIFDTWLPPNHAMPTRISAFRHSRYKRGVRIEAELATGAVTICFFRHEGGGWHVFPPDPRRPALPFA</sequence>
<dbReference type="OrthoDB" id="8926609at2"/>
<evidence type="ECO:0000313" key="1">
    <source>
        <dbReference type="EMBL" id="SAK44208.1"/>
    </source>
</evidence>
<reference evidence="1" key="1">
    <citation type="submission" date="2016-01" db="EMBL/GenBank/DDBJ databases">
        <authorList>
            <person name="Peeters C."/>
        </authorList>
    </citation>
    <scope>NUCLEOTIDE SEQUENCE [LARGE SCALE GENOMIC DNA]</scope>
    <source>
        <strain evidence="1">LMG 29326</strain>
    </source>
</reference>
<evidence type="ECO:0000313" key="2">
    <source>
        <dbReference type="Proteomes" id="UP000054978"/>
    </source>
</evidence>
<accession>A0A157ZFC0</accession>
<name>A0A157ZFC0_9BURK</name>
<proteinExistence type="predicted"/>
<organism evidence="1 2">
    <name type="scientific">Caballeronia ptereochthonis</name>
    <dbReference type="NCBI Taxonomy" id="1777144"/>
    <lineage>
        <taxon>Bacteria</taxon>
        <taxon>Pseudomonadati</taxon>
        <taxon>Pseudomonadota</taxon>
        <taxon>Betaproteobacteria</taxon>
        <taxon>Burkholderiales</taxon>
        <taxon>Burkholderiaceae</taxon>
        <taxon>Caballeronia</taxon>
    </lineage>
</organism>
<dbReference type="EMBL" id="FCOB02000002">
    <property type="protein sequence ID" value="SAK44208.1"/>
    <property type="molecule type" value="Genomic_DNA"/>
</dbReference>
<dbReference type="AlphaFoldDB" id="A0A157ZFC0"/>
<dbReference type="Proteomes" id="UP000054978">
    <property type="component" value="Unassembled WGS sequence"/>
</dbReference>
<protein>
    <submittedName>
        <fullName evidence="1">Uncharacterized protein</fullName>
    </submittedName>
</protein>
<comment type="caution">
    <text evidence="1">The sequence shown here is derived from an EMBL/GenBank/DDBJ whole genome shotgun (WGS) entry which is preliminary data.</text>
</comment>
<gene>
    <name evidence="1" type="ORF">AWB83_00528</name>
</gene>
<keyword evidence="2" id="KW-1185">Reference proteome</keyword>
<dbReference type="STRING" id="1777144.AWB83_00528"/>